<dbReference type="NCBIfam" id="TIGR02423">
    <property type="entry name" value="protocat_alph"/>
    <property type="match status" value="1"/>
</dbReference>
<dbReference type="InterPro" id="IPR000627">
    <property type="entry name" value="Intradiol_dOase_C"/>
</dbReference>
<keyword evidence="3 5" id="KW-0560">Oxidoreductase</keyword>
<dbReference type="Proteomes" id="UP000642488">
    <property type="component" value="Unassembled WGS sequence"/>
</dbReference>
<evidence type="ECO:0000256" key="3">
    <source>
        <dbReference type="ARBA" id="ARBA00023002"/>
    </source>
</evidence>
<dbReference type="Gene3D" id="2.60.130.10">
    <property type="entry name" value="Aromatic compound dioxygenase"/>
    <property type="match status" value="1"/>
</dbReference>
<comment type="similarity">
    <text evidence="1">Belongs to the intradiol ring-cleavage dioxygenase family.</text>
</comment>
<evidence type="ECO:0000259" key="4">
    <source>
        <dbReference type="Pfam" id="PF00775"/>
    </source>
</evidence>
<comment type="caution">
    <text evidence="5">The sequence shown here is derived from an EMBL/GenBank/DDBJ whole genome shotgun (WGS) entry which is preliminary data.</text>
</comment>
<reference evidence="5" key="1">
    <citation type="submission" date="2020-12" db="EMBL/GenBank/DDBJ databases">
        <title>Bacterial taxonomy.</title>
        <authorList>
            <person name="Pan X."/>
        </authorList>
    </citation>
    <scope>NUCLEOTIDE SEQUENCE</scope>
    <source>
        <strain evidence="5">KCTC 52957</strain>
    </source>
</reference>
<dbReference type="PANTHER" id="PTHR33711:SF9">
    <property type="entry name" value="PROTOCATECHUATE 3,4-DIOXYGENASE ALPHA CHAIN"/>
    <property type="match status" value="1"/>
</dbReference>
<dbReference type="GO" id="GO:0008199">
    <property type="term" value="F:ferric iron binding"/>
    <property type="evidence" value="ECO:0007669"/>
    <property type="project" value="InterPro"/>
</dbReference>
<organism evidence="5 6">
    <name type="scientific">Palleronia pontilimi</name>
    <dbReference type="NCBI Taxonomy" id="1964209"/>
    <lineage>
        <taxon>Bacteria</taxon>
        <taxon>Pseudomonadati</taxon>
        <taxon>Pseudomonadota</taxon>
        <taxon>Alphaproteobacteria</taxon>
        <taxon>Rhodobacterales</taxon>
        <taxon>Roseobacteraceae</taxon>
        <taxon>Palleronia</taxon>
    </lineage>
</organism>
<dbReference type="GO" id="GO:0018578">
    <property type="term" value="F:protocatechuate 3,4-dioxygenase activity"/>
    <property type="evidence" value="ECO:0007669"/>
    <property type="project" value="UniProtKB-EC"/>
</dbReference>
<keyword evidence="6" id="KW-1185">Reference proteome</keyword>
<dbReference type="InterPro" id="IPR012786">
    <property type="entry name" value="Protocat_dOase_a"/>
</dbReference>
<evidence type="ECO:0000313" key="5">
    <source>
        <dbReference type="EMBL" id="MBJ3763148.1"/>
    </source>
</evidence>
<evidence type="ECO:0000256" key="2">
    <source>
        <dbReference type="ARBA" id="ARBA00022964"/>
    </source>
</evidence>
<dbReference type="InterPro" id="IPR050770">
    <property type="entry name" value="Intradiol_RC_Dioxygenase"/>
</dbReference>
<sequence length="200" mass="21668">MPVEYPKETPSQTAGPFVHIGTMPTVAGFRGLEPELGQAIAGPACPGQRIGVSGRVLDATGAPVRDLLFEIWQADPNGIYNHPEDPRVRDISQDFNGFGRVAADFDDGAIRFETVKPGPVPGRDARMQAPHLNVFLLARGINVGLSTRLYFGDEDNAGDPLLALIDPPHRRETLVMAADGTAYSFTIRLQGARETVFLDF</sequence>
<dbReference type="EMBL" id="JAEKPD010000009">
    <property type="protein sequence ID" value="MBJ3763148.1"/>
    <property type="molecule type" value="Genomic_DNA"/>
</dbReference>
<feature type="domain" description="Intradiol ring-cleavage dioxygenases" evidence="4">
    <location>
        <begin position="46"/>
        <end position="191"/>
    </location>
</feature>
<dbReference type="Pfam" id="PF00775">
    <property type="entry name" value="Dioxygenase_C"/>
    <property type="match status" value="1"/>
</dbReference>
<keyword evidence="2" id="KW-0223">Dioxygenase</keyword>
<name>A0A934I9Y0_9RHOB</name>
<protein>
    <submittedName>
        <fullName evidence="5">Protocatechuate 3,4-dioxygenase subunit alpha</fullName>
        <ecNumber evidence="5">1.13.11.3</ecNumber>
    </submittedName>
</protein>
<proteinExistence type="inferred from homology"/>
<dbReference type="EC" id="1.13.11.3" evidence="5"/>
<dbReference type="PANTHER" id="PTHR33711">
    <property type="entry name" value="DIOXYGENASE, PUTATIVE (AFU_ORTHOLOGUE AFUA_2G02910)-RELATED"/>
    <property type="match status" value="1"/>
</dbReference>
<dbReference type="SUPFAM" id="SSF49482">
    <property type="entry name" value="Aromatic compound dioxygenase"/>
    <property type="match status" value="1"/>
</dbReference>
<dbReference type="CDD" id="cd03463">
    <property type="entry name" value="3_4-PCD_alpha"/>
    <property type="match status" value="1"/>
</dbReference>
<dbReference type="RefSeq" id="WP_198916325.1">
    <property type="nucleotide sequence ID" value="NZ_JAEKPD010000009.1"/>
</dbReference>
<evidence type="ECO:0000256" key="1">
    <source>
        <dbReference type="ARBA" id="ARBA00007825"/>
    </source>
</evidence>
<gene>
    <name evidence="5" type="primary">pcaG</name>
    <name evidence="5" type="ORF">ILP92_10370</name>
</gene>
<evidence type="ECO:0000313" key="6">
    <source>
        <dbReference type="Proteomes" id="UP000642488"/>
    </source>
</evidence>
<dbReference type="InterPro" id="IPR015889">
    <property type="entry name" value="Intradiol_dOase_core"/>
</dbReference>
<accession>A0A934I9Y0</accession>
<dbReference type="AlphaFoldDB" id="A0A934I9Y0"/>